<evidence type="ECO:0000256" key="3">
    <source>
        <dbReference type="SAM" id="MobiDB-lite"/>
    </source>
</evidence>
<sequence length="514" mass="58593">MESCSNQGPAIRITRRLSRPTCLLLLLPPPESESPPPEATPLQPASPFAPLDPASAAKLSIDDLYSRQSQTLEQATARYTLHAGRSPPKNFDKWFEWAKEKKCLIDEYDQIHRDFVPWYQLAERNPTHFQRMVDAGRELMLRDPKGMATIKISNGEVHMPSYTGSAFDGDWKNTLKKFAHILPDMEFLINGRDEPRVVFNTRDPAMMKDAMELKDSTPFHIAPVPTSDFFRNCSGCGTLNTPDGTTLDAIEDVAFIRSSSSADFTTDLWPIMSMTKITPCFSDILYPGSYYYDSSGWSGKFSHPNDIPWEEKLPQLYWRGSSNGGHIIHDNYRKFSRFRLIKIAQNNRDIINAKITGFWESHCTFDCERGPIIEEYDIGGGGSPREEVYQYKYALDVDGNTFSGRYLGLLRSGSLVFKATAFDEYFSNWLLPYVHYIPVRIDLSDLVEKVEWALAHEAEARQIQEMGMQFAERVLTDEQNDCYWAMVLLEWAQVQSYGQQEGSKVAPIEDNALD</sequence>
<keyword evidence="2" id="KW-0808">Transferase</keyword>
<accession>A0A8H6YX93</accession>
<evidence type="ECO:0000256" key="2">
    <source>
        <dbReference type="ARBA" id="ARBA00022679"/>
    </source>
</evidence>
<protein>
    <submittedName>
        <fullName evidence="5">CAP10 domain-containing protein</fullName>
    </submittedName>
</protein>
<dbReference type="PANTHER" id="PTHR12203">
    <property type="entry name" value="KDEL LYS-ASP-GLU-LEU CONTAINING - RELATED"/>
    <property type="match status" value="1"/>
</dbReference>
<dbReference type="Pfam" id="PF05686">
    <property type="entry name" value="Glyco_transf_90"/>
    <property type="match status" value="1"/>
</dbReference>
<comment type="similarity">
    <text evidence="1">Belongs to the glycosyltransferase 90 family.</text>
</comment>
<dbReference type="AlphaFoldDB" id="A0A8H6YX93"/>
<dbReference type="EMBL" id="JACAZH010000006">
    <property type="protein sequence ID" value="KAF7366902.1"/>
    <property type="molecule type" value="Genomic_DNA"/>
</dbReference>
<dbReference type="OrthoDB" id="541052at2759"/>
<comment type="caution">
    <text evidence="5">The sequence shown here is derived from an EMBL/GenBank/DDBJ whole genome shotgun (WGS) entry which is preliminary data.</text>
</comment>
<dbReference type="InterPro" id="IPR051091">
    <property type="entry name" value="O-Glucosyltr/Glycosyltrsf_90"/>
</dbReference>
<evidence type="ECO:0000313" key="5">
    <source>
        <dbReference type="EMBL" id="KAF7366902.1"/>
    </source>
</evidence>
<dbReference type="InterPro" id="IPR006598">
    <property type="entry name" value="CAP10"/>
</dbReference>
<proteinExistence type="inferred from homology"/>
<dbReference type="SMART" id="SM00672">
    <property type="entry name" value="CAP10"/>
    <property type="match status" value="1"/>
</dbReference>
<feature type="compositionally biased region" description="Pro residues" evidence="3">
    <location>
        <begin position="27"/>
        <end position="39"/>
    </location>
</feature>
<evidence type="ECO:0000256" key="1">
    <source>
        <dbReference type="ARBA" id="ARBA00010118"/>
    </source>
</evidence>
<dbReference type="Proteomes" id="UP000623467">
    <property type="component" value="Unassembled WGS sequence"/>
</dbReference>
<keyword evidence="6" id="KW-1185">Reference proteome</keyword>
<organism evidence="5 6">
    <name type="scientific">Mycena sanguinolenta</name>
    <dbReference type="NCBI Taxonomy" id="230812"/>
    <lineage>
        <taxon>Eukaryota</taxon>
        <taxon>Fungi</taxon>
        <taxon>Dikarya</taxon>
        <taxon>Basidiomycota</taxon>
        <taxon>Agaricomycotina</taxon>
        <taxon>Agaricomycetes</taxon>
        <taxon>Agaricomycetidae</taxon>
        <taxon>Agaricales</taxon>
        <taxon>Marasmiineae</taxon>
        <taxon>Mycenaceae</taxon>
        <taxon>Mycena</taxon>
    </lineage>
</organism>
<name>A0A8H6YX93_9AGAR</name>
<dbReference type="PANTHER" id="PTHR12203:SF35">
    <property type="entry name" value="PROTEIN O-GLUCOSYLTRANSFERASE 1"/>
    <property type="match status" value="1"/>
</dbReference>
<gene>
    <name evidence="5" type="ORF">MSAN_00948900</name>
</gene>
<feature type="domain" description="Glycosyl transferase CAP10" evidence="4">
    <location>
        <begin position="249"/>
        <end position="498"/>
    </location>
</feature>
<reference evidence="5" key="1">
    <citation type="submission" date="2020-05" db="EMBL/GenBank/DDBJ databases">
        <title>Mycena genomes resolve the evolution of fungal bioluminescence.</title>
        <authorList>
            <person name="Tsai I.J."/>
        </authorList>
    </citation>
    <scope>NUCLEOTIDE SEQUENCE</scope>
    <source>
        <strain evidence="5">160909Yilan</strain>
    </source>
</reference>
<feature type="region of interest" description="Disordered" evidence="3">
    <location>
        <begin position="26"/>
        <end position="49"/>
    </location>
</feature>
<evidence type="ECO:0000313" key="6">
    <source>
        <dbReference type="Proteomes" id="UP000623467"/>
    </source>
</evidence>
<evidence type="ECO:0000259" key="4">
    <source>
        <dbReference type="SMART" id="SM00672"/>
    </source>
</evidence>
<dbReference type="GO" id="GO:0016740">
    <property type="term" value="F:transferase activity"/>
    <property type="evidence" value="ECO:0007669"/>
    <property type="project" value="UniProtKB-KW"/>
</dbReference>